<dbReference type="PANTHER" id="PTHR42994:SF2">
    <property type="entry name" value="PEPTIDASE"/>
    <property type="match status" value="1"/>
</dbReference>
<evidence type="ECO:0000256" key="1">
    <source>
        <dbReference type="ARBA" id="ARBA00001947"/>
    </source>
</evidence>
<protein>
    <submittedName>
        <fullName evidence="8">M20/M25/M40 family metallo-hydrolase</fullName>
    </submittedName>
</protein>
<keyword evidence="3" id="KW-0479">Metal-binding</keyword>
<keyword evidence="9" id="KW-1185">Reference proteome</keyword>
<gene>
    <name evidence="8" type="ORF">FRY98_11205</name>
</gene>
<dbReference type="PROSITE" id="PS00759">
    <property type="entry name" value="ARGE_DAPE_CPG2_2"/>
    <property type="match status" value="1"/>
</dbReference>
<dbReference type="GO" id="GO:0006508">
    <property type="term" value="P:proteolysis"/>
    <property type="evidence" value="ECO:0007669"/>
    <property type="project" value="UniProtKB-KW"/>
</dbReference>
<evidence type="ECO:0000313" key="8">
    <source>
        <dbReference type="EMBL" id="TYA13232.1"/>
    </source>
</evidence>
<dbReference type="Pfam" id="PF07687">
    <property type="entry name" value="M20_dimer"/>
    <property type="match status" value="1"/>
</dbReference>
<evidence type="ECO:0000259" key="7">
    <source>
        <dbReference type="Pfam" id="PF07687"/>
    </source>
</evidence>
<organism evidence="8 9">
    <name type="scientific">Paenibacillus faecis</name>
    <dbReference type="NCBI Taxonomy" id="862114"/>
    <lineage>
        <taxon>Bacteria</taxon>
        <taxon>Bacillati</taxon>
        <taxon>Bacillota</taxon>
        <taxon>Bacilli</taxon>
        <taxon>Bacillales</taxon>
        <taxon>Paenibacillaceae</taxon>
        <taxon>Paenibacillus</taxon>
    </lineage>
</organism>
<dbReference type="GO" id="GO:0046872">
    <property type="term" value="F:metal ion binding"/>
    <property type="evidence" value="ECO:0007669"/>
    <property type="project" value="UniProtKB-KW"/>
</dbReference>
<dbReference type="GO" id="GO:0008237">
    <property type="term" value="F:metallopeptidase activity"/>
    <property type="evidence" value="ECO:0007669"/>
    <property type="project" value="UniProtKB-KW"/>
</dbReference>
<dbReference type="Proteomes" id="UP000325218">
    <property type="component" value="Unassembled WGS sequence"/>
</dbReference>
<evidence type="ECO:0000256" key="3">
    <source>
        <dbReference type="ARBA" id="ARBA00022723"/>
    </source>
</evidence>
<keyword evidence="2" id="KW-0645">Protease</keyword>
<evidence type="ECO:0000256" key="2">
    <source>
        <dbReference type="ARBA" id="ARBA00022670"/>
    </source>
</evidence>
<dbReference type="InterPro" id="IPR011650">
    <property type="entry name" value="Peptidase_M20_dimer"/>
</dbReference>
<name>A0A5D0CTP0_9BACL</name>
<feature type="domain" description="Peptidase M20 dimerisation" evidence="7">
    <location>
        <begin position="184"/>
        <end position="279"/>
    </location>
</feature>
<dbReference type="EMBL" id="VSDO01000002">
    <property type="protein sequence ID" value="TYA13232.1"/>
    <property type="molecule type" value="Genomic_DNA"/>
</dbReference>
<evidence type="ECO:0000256" key="5">
    <source>
        <dbReference type="ARBA" id="ARBA00022833"/>
    </source>
</evidence>
<dbReference type="AlphaFoldDB" id="A0A5D0CTP0"/>
<reference evidence="8 9" key="1">
    <citation type="submission" date="2019-08" db="EMBL/GenBank/DDBJ databases">
        <title>Genome sequencing of Paenibacillus faecis DSM 23593(T).</title>
        <authorList>
            <person name="Kook J.-K."/>
            <person name="Park S.-N."/>
            <person name="Lim Y.K."/>
        </authorList>
    </citation>
    <scope>NUCLEOTIDE SEQUENCE [LARGE SCALE GENOMIC DNA]</scope>
    <source>
        <strain evidence="8 9">DSM 23593</strain>
    </source>
</reference>
<dbReference type="RefSeq" id="WP_148451828.1">
    <property type="nucleotide sequence ID" value="NZ_VSDO01000002.1"/>
</dbReference>
<dbReference type="Gene3D" id="3.40.630.10">
    <property type="entry name" value="Zn peptidases"/>
    <property type="match status" value="1"/>
</dbReference>
<dbReference type="Gene3D" id="3.30.70.360">
    <property type="match status" value="1"/>
</dbReference>
<dbReference type="NCBIfam" id="TIGR01883">
    <property type="entry name" value="PepT-like"/>
    <property type="match status" value="1"/>
</dbReference>
<dbReference type="OrthoDB" id="9776600at2"/>
<dbReference type="InterPro" id="IPR002933">
    <property type="entry name" value="Peptidase_M20"/>
</dbReference>
<evidence type="ECO:0000313" key="9">
    <source>
        <dbReference type="Proteomes" id="UP000325218"/>
    </source>
</evidence>
<comment type="cofactor">
    <cofactor evidence="1">
        <name>Zn(2+)</name>
        <dbReference type="ChEBI" id="CHEBI:29105"/>
    </cofactor>
</comment>
<evidence type="ECO:0000256" key="6">
    <source>
        <dbReference type="ARBA" id="ARBA00023049"/>
    </source>
</evidence>
<sequence>MINRERLIQQFLELVQIDSETKHEREIADFLKAKFTELGLTVVEDDSAARTGHAAGNLVATLKPSDASTSQVRPFLFTCHMDTVVPGKGIKPVVGDDGYIRSDGTTILGSDDKAGVAALLEVIQVLRENNLPHGQIQFVITAGEESALAGSRAMQPGLLDAQYGFAIDSNGEVGTICIAAPTRAEIEIEILGKSAHAGVNPEDGISAIQVAGKAIARMKLGRIDETTTANIGKFVGGGETNIVPDHVVLYAEARSTSLEKINRQIESMEEAVKAVCGEYGTRYEFRSNLAYPAFHFEEDEEVVVLAKKAAQRLGMSGHTFMSGGGSDANVFNGLGIPTVNLAVGYEDIHTTAERIKSEDLVKVAEYALEIVNQSLSKK</sequence>
<dbReference type="InterPro" id="IPR010162">
    <property type="entry name" value="PepT-like"/>
</dbReference>
<comment type="caution">
    <text evidence="8">The sequence shown here is derived from an EMBL/GenBank/DDBJ whole genome shotgun (WGS) entry which is preliminary data.</text>
</comment>
<dbReference type="SUPFAM" id="SSF55031">
    <property type="entry name" value="Bacterial exopeptidase dimerisation domain"/>
    <property type="match status" value="1"/>
</dbReference>
<evidence type="ECO:0000256" key="4">
    <source>
        <dbReference type="ARBA" id="ARBA00022801"/>
    </source>
</evidence>
<keyword evidence="6" id="KW-0482">Metalloprotease</keyword>
<keyword evidence="5" id="KW-0862">Zinc</keyword>
<dbReference type="Pfam" id="PF01546">
    <property type="entry name" value="Peptidase_M20"/>
    <property type="match status" value="1"/>
</dbReference>
<accession>A0A5D0CTP0</accession>
<dbReference type="InterPro" id="IPR001261">
    <property type="entry name" value="ArgE/DapE_CS"/>
</dbReference>
<keyword evidence="4 8" id="KW-0378">Hydrolase</keyword>
<dbReference type="PANTHER" id="PTHR42994">
    <property type="entry name" value="PEPTIDASE T"/>
    <property type="match status" value="1"/>
</dbReference>
<proteinExistence type="predicted"/>
<dbReference type="InterPro" id="IPR036264">
    <property type="entry name" value="Bact_exopeptidase_dim_dom"/>
</dbReference>
<dbReference type="SUPFAM" id="SSF53187">
    <property type="entry name" value="Zn-dependent exopeptidases"/>
    <property type="match status" value="1"/>
</dbReference>